<evidence type="ECO:0000256" key="1">
    <source>
        <dbReference type="SAM" id="MobiDB-lite"/>
    </source>
</evidence>
<feature type="region of interest" description="Disordered" evidence="1">
    <location>
        <begin position="167"/>
        <end position="249"/>
    </location>
</feature>
<feature type="region of interest" description="Disordered" evidence="1">
    <location>
        <begin position="640"/>
        <end position="660"/>
    </location>
</feature>
<dbReference type="Proteomes" id="UP001310594">
    <property type="component" value="Unassembled WGS sequence"/>
</dbReference>
<feature type="compositionally biased region" description="Polar residues" evidence="1">
    <location>
        <begin position="486"/>
        <end position="503"/>
    </location>
</feature>
<feature type="region of interest" description="Disordered" evidence="1">
    <location>
        <begin position="486"/>
        <end position="601"/>
    </location>
</feature>
<feature type="compositionally biased region" description="Basic residues" evidence="1">
    <location>
        <begin position="583"/>
        <end position="592"/>
    </location>
</feature>
<feature type="compositionally biased region" description="Basic and acidic residues" evidence="1">
    <location>
        <begin position="346"/>
        <end position="358"/>
    </location>
</feature>
<protein>
    <submittedName>
        <fullName evidence="2">Uncharacterized protein</fullName>
    </submittedName>
</protein>
<accession>A0AAN7ZQA7</accession>
<feature type="compositionally biased region" description="Polar residues" evidence="1">
    <location>
        <begin position="170"/>
        <end position="187"/>
    </location>
</feature>
<evidence type="ECO:0000313" key="2">
    <source>
        <dbReference type="EMBL" id="KAK5689621.1"/>
    </source>
</evidence>
<gene>
    <name evidence="2" type="ORF">LTR97_012794</name>
</gene>
<sequence>MEAVLKDLVQPLIQEQINALRASLTDEITQLKTSLSAEVKTVKESVETIQLAQEWLRREVTGVKLAHSQFQNTIRLLRDWGDGVTDKAAAAETSAAAAAQAVAATTTALQAAQEKHARLDESVTVLVERVEGLTTKVEALEEESQIPLRPTLALTPDGKAFTLEMRQAGRRSQSIGSQHSHQRQPTPQRHGIKSEHTERALPVQQPFSKQGLTAPVRPSLEANEADELYESTPVHLRRRQSDTTGDIQKNATLTPYLEQPSALSLRNRRLESVCSSVTMFGGDGNPRLHRTLIRPPVPAFTDTQAIVPRQEATIRESIEPADGENDATTSDLNVVAPASSPPRGMNTHDVKEPSGEHEEPYDDDDEEPISPHDKAKRRAPKQPPTETESVVSSQIGARKLKRRKTSNQDTTANTERTQREPSVPESECIVVAHPQRDAALREAQQQKDDIESVEAFGLAGELLDTVGNIVERSDASVNSIAATATNKQPLAQRTGNNTQQRTASHPKLADILSQWGVRPERVEKGKENHTPSTERETQVTEGSPAGGKEPTNPNTKQSQVPIPSAPAVQKATPTDISAITTRRTARATTKRKLPNDEVTPDEAIRAGIMEATTSRPAKTTKTTTKCDACKKSKSRKKCTHAIDAEDEGATDALDGEMHLS</sequence>
<feature type="compositionally biased region" description="Basic and acidic residues" evidence="1">
    <location>
        <begin position="518"/>
        <end position="538"/>
    </location>
</feature>
<proteinExistence type="predicted"/>
<feature type="compositionally biased region" description="Acidic residues" evidence="1">
    <location>
        <begin position="359"/>
        <end position="368"/>
    </location>
</feature>
<reference evidence="2" key="1">
    <citation type="submission" date="2023-08" db="EMBL/GenBank/DDBJ databases">
        <title>Black Yeasts Isolated from many extreme environments.</title>
        <authorList>
            <person name="Coleine C."/>
            <person name="Stajich J.E."/>
            <person name="Selbmann L."/>
        </authorList>
    </citation>
    <scope>NUCLEOTIDE SEQUENCE</scope>
    <source>
        <strain evidence="2">CCFEE 5810</strain>
    </source>
</reference>
<organism evidence="2 3">
    <name type="scientific">Elasticomyces elasticus</name>
    <dbReference type="NCBI Taxonomy" id="574655"/>
    <lineage>
        <taxon>Eukaryota</taxon>
        <taxon>Fungi</taxon>
        <taxon>Dikarya</taxon>
        <taxon>Ascomycota</taxon>
        <taxon>Pezizomycotina</taxon>
        <taxon>Dothideomycetes</taxon>
        <taxon>Dothideomycetidae</taxon>
        <taxon>Mycosphaerellales</taxon>
        <taxon>Teratosphaeriaceae</taxon>
        <taxon>Elasticomyces</taxon>
    </lineage>
</organism>
<feature type="compositionally biased region" description="Polar residues" evidence="1">
    <location>
        <begin position="384"/>
        <end position="395"/>
    </location>
</feature>
<feature type="region of interest" description="Disordered" evidence="1">
    <location>
        <begin position="300"/>
        <end position="426"/>
    </location>
</feature>
<feature type="compositionally biased region" description="Polar residues" evidence="1">
    <location>
        <begin position="551"/>
        <end position="561"/>
    </location>
</feature>
<dbReference type="EMBL" id="JAVRQU010000030">
    <property type="protein sequence ID" value="KAK5689621.1"/>
    <property type="molecule type" value="Genomic_DNA"/>
</dbReference>
<dbReference type="AlphaFoldDB" id="A0AAN7ZQA7"/>
<comment type="caution">
    <text evidence="2">The sequence shown here is derived from an EMBL/GenBank/DDBJ whole genome shotgun (WGS) entry which is preliminary data.</text>
</comment>
<evidence type="ECO:0000313" key="3">
    <source>
        <dbReference type="Proteomes" id="UP001310594"/>
    </source>
</evidence>
<name>A0AAN7ZQA7_9PEZI</name>